<keyword evidence="3" id="KW-1185">Reference proteome</keyword>
<evidence type="ECO:0000256" key="1">
    <source>
        <dbReference type="SAM" id="MobiDB-lite"/>
    </source>
</evidence>
<comment type="caution">
    <text evidence="2">The sequence shown here is derived from an EMBL/GenBank/DDBJ whole genome shotgun (WGS) entry which is preliminary data.</text>
</comment>
<evidence type="ECO:0000313" key="3">
    <source>
        <dbReference type="Proteomes" id="UP000603141"/>
    </source>
</evidence>
<accession>A0A934VSW3</accession>
<sequence>VELESGPPGRSAFDLWLSKPENAGKTYADYEATQRGPKGETGDQGPPGDTTAADALAAEAAESAATSKSLANTSSAAATAAALSASQAAALAAAANIAIENGDAYARRNKADLPAEANASGETEFGYVFADSEKDDNNGRYYREAGETLWSKVPGDLTGRMLRQESKTSPFSIVENFEYGGEAYSVGFFDPFLRFAGGMTATGQLKLIAAVIAPFAPSLVTALAEKANATELTTLQEQVAPLSGQFKFRTDRPGFLFTIEDESFPFSRYCFAVKDTGETIIPGLAIPGTNPGSITTVQLADASVTKPKLDPEIVRETAVDQVDFQLDQYRPQHAQIFVRTGPGWVTLSPRKTSVLSGVNTSDASLDFRQSSGLFVRGQRYRGPFDPSVAPSINYLGGLTSESSWPPAGNFNEGDFYEFQGYSGTLTIGDDTMRRGDLMVYTGGAWVYRQAPGGYPNIWKDFWVANADGWFRGLEFKAGDRLVFMAYQPAGGGNMPSRWIKGGTDGEWFFRGEFDPADGFPENAIDGDLWEASAAGEVGGLSLTTGDEVIKTGGAWGPVARREIITVPAGGAIALPCTSMASEWEVRRTDKSETAAAIALDSRGVAVPSRSGYEIVMEGDSMPGKLNSSLKVALGDRTLTTRSYGGGQSQEVEAMIEYLAANDDPHTGKTFIFWQGENNASRLSQIAITAERLVASTGSSDGRFVHIGMPGRRTMSWNGERLVCSNEEQQLVPGSDNAYAKAREYFLTSWPNNYIDTRAVMAAAADDTP</sequence>
<dbReference type="Proteomes" id="UP000603141">
    <property type="component" value="Unassembled WGS sequence"/>
</dbReference>
<feature type="non-terminal residue" evidence="2">
    <location>
        <position position="1"/>
    </location>
</feature>
<gene>
    <name evidence="2" type="ORF">JIN85_20230</name>
</gene>
<dbReference type="RefSeq" id="WP_200274230.1">
    <property type="nucleotide sequence ID" value="NZ_JAENIJ010000093.1"/>
</dbReference>
<evidence type="ECO:0000313" key="2">
    <source>
        <dbReference type="EMBL" id="MBK1884751.1"/>
    </source>
</evidence>
<dbReference type="AlphaFoldDB" id="A0A934VSW3"/>
<organism evidence="2 3">
    <name type="scientific">Luteolibacter pohnpeiensis</name>
    <dbReference type="NCBI Taxonomy" id="454153"/>
    <lineage>
        <taxon>Bacteria</taxon>
        <taxon>Pseudomonadati</taxon>
        <taxon>Verrucomicrobiota</taxon>
        <taxon>Verrucomicrobiia</taxon>
        <taxon>Verrucomicrobiales</taxon>
        <taxon>Verrucomicrobiaceae</taxon>
        <taxon>Luteolibacter</taxon>
    </lineage>
</organism>
<proteinExistence type="predicted"/>
<reference evidence="2" key="1">
    <citation type="submission" date="2021-01" db="EMBL/GenBank/DDBJ databases">
        <title>Modified the classification status of verrucomicrobia.</title>
        <authorList>
            <person name="Feng X."/>
        </authorList>
    </citation>
    <scope>NUCLEOTIDE SEQUENCE</scope>
    <source>
        <strain evidence="2">KCTC 22041</strain>
    </source>
</reference>
<feature type="region of interest" description="Disordered" evidence="1">
    <location>
        <begin position="26"/>
        <end position="51"/>
    </location>
</feature>
<dbReference type="EMBL" id="JAENIJ010000093">
    <property type="protein sequence ID" value="MBK1884751.1"/>
    <property type="molecule type" value="Genomic_DNA"/>
</dbReference>
<name>A0A934VSW3_9BACT</name>
<feature type="non-terminal residue" evidence="2">
    <location>
        <position position="768"/>
    </location>
</feature>
<protein>
    <submittedName>
        <fullName evidence="2">Uncharacterized protein</fullName>
    </submittedName>
</protein>